<dbReference type="PROSITE" id="PS50928">
    <property type="entry name" value="ABC_TM1"/>
    <property type="match status" value="1"/>
</dbReference>
<dbReference type="Proteomes" id="UP000294682">
    <property type="component" value="Unassembled WGS sequence"/>
</dbReference>
<keyword evidence="9" id="KW-0762">Sugar transport</keyword>
<feature type="transmembrane region" description="Helical" evidence="7">
    <location>
        <begin position="168"/>
        <end position="194"/>
    </location>
</feature>
<comment type="subcellular location">
    <subcellularLocation>
        <location evidence="1 7">Cell membrane</location>
        <topology evidence="1 7">Multi-pass membrane protein</topology>
    </subcellularLocation>
</comment>
<comment type="caution">
    <text evidence="9">The sequence shown here is derived from an EMBL/GenBank/DDBJ whole genome shotgun (WGS) entry which is preliminary data.</text>
</comment>
<name>A0A9X8Y7F1_9FIRM</name>
<dbReference type="CDD" id="cd06261">
    <property type="entry name" value="TM_PBP2"/>
    <property type="match status" value="1"/>
</dbReference>
<evidence type="ECO:0000256" key="4">
    <source>
        <dbReference type="ARBA" id="ARBA00022692"/>
    </source>
</evidence>
<evidence type="ECO:0000256" key="3">
    <source>
        <dbReference type="ARBA" id="ARBA00022475"/>
    </source>
</evidence>
<feature type="domain" description="ABC transmembrane type-1" evidence="8">
    <location>
        <begin position="80"/>
        <end position="295"/>
    </location>
</feature>
<feature type="transmembrane region" description="Helical" evidence="7">
    <location>
        <begin position="80"/>
        <end position="107"/>
    </location>
</feature>
<evidence type="ECO:0000313" key="9">
    <source>
        <dbReference type="EMBL" id="TCL41891.1"/>
    </source>
</evidence>
<proteinExistence type="inferred from homology"/>
<keyword evidence="5 7" id="KW-1133">Transmembrane helix</keyword>
<dbReference type="InterPro" id="IPR000515">
    <property type="entry name" value="MetI-like"/>
</dbReference>
<keyword evidence="4 7" id="KW-0812">Transmembrane</keyword>
<sequence>MKNAGGNAPPRQKLGRAQSRFVFCCLAPVMVLFVVFLLAPIAISVVLSFFNYSPLSDKAVFVGLKYYSYMLTDPNFIKTIVNTLIFVASAVAINLVLSTSIALMVYSLTSARMREMFRAFYFLPVIAPLVGASLVWKNMFDPQYGLVSMIMERFGSDFSIYWLSDARYALIAVIIVTLWHDLGYNIVILTTGLYSIPKTYFESGKIDGANRWQLFWNITLPLLSRTMAFVSVMTIISYFQVFTQVQIMTRGGPSYATQLIAVSIYQNAFEFERMGYASAMAVVLLVLILCVSLIQMKLNQSDWEY</sequence>
<accession>A0A9X8Y7F1</accession>
<evidence type="ECO:0000256" key="5">
    <source>
        <dbReference type="ARBA" id="ARBA00022989"/>
    </source>
</evidence>
<comment type="similarity">
    <text evidence="7">Belongs to the binding-protein-dependent transport system permease family.</text>
</comment>
<evidence type="ECO:0000256" key="7">
    <source>
        <dbReference type="RuleBase" id="RU363032"/>
    </source>
</evidence>
<feature type="transmembrane region" description="Helical" evidence="7">
    <location>
        <begin position="274"/>
        <end position="294"/>
    </location>
</feature>
<dbReference type="InterPro" id="IPR051393">
    <property type="entry name" value="ABC_transporter_permease"/>
</dbReference>
<dbReference type="GO" id="GO:0005886">
    <property type="term" value="C:plasma membrane"/>
    <property type="evidence" value="ECO:0007669"/>
    <property type="project" value="UniProtKB-SubCell"/>
</dbReference>
<keyword evidence="3" id="KW-1003">Cell membrane</keyword>
<dbReference type="Pfam" id="PF00528">
    <property type="entry name" value="BPD_transp_1"/>
    <property type="match status" value="1"/>
</dbReference>
<dbReference type="EMBL" id="SLUK01000012">
    <property type="protein sequence ID" value="TCL41891.1"/>
    <property type="molecule type" value="Genomic_DNA"/>
</dbReference>
<dbReference type="OrthoDB" id="367897at2"/>
<reference evidence="9 10" key="1">
    <citation type="submission" date="2019-03" db="EMBL/GenBank/DDBJ databases">
        <title>Genomic Encyclopedia of Type Strains, Phase IV (KMG-IV): sequencing the most valuable type-strain genomes for metagenomic binning, comparative biology and taxonomic classification.</title>
        <authorList>
            <person name="Goeker M."/>
        </authorList>
    </citation>
    <scope>NUCLEOTIDE SEQUENCE [LARGE SCALE GENOMIC DNA]</scope>
    <source>
        <strain evidence="9 10">DSM 100433</strain>
    </source>
</reference>
<organism evidence="9 10">
    <name type="scientific">Harryflintia acetispora</name>
    <dbReference type="NCBI Taxonomy" id="1849041"/>
    <lineage>
        <taxon>Bacteria</taxon>
        <taxon>Bacillati</taxon>
        <taxon>Bacillota</taxon>
        <taxon>Clostridia</taxon>
        <taxon>Eubacteriales</taxon>
        <taxon>Oscillospiraceae</taxon>
        <taxon>Harryflintia</taxon>
    </lineage>
</organism>
<dbReference type="GO" id="GO:0055085">
    <property type="term" value="P:transmembrane transport"/>
    <property type="evidence" value="ECO:0007669"/>
    <property type="project" value="InterPro"/>
</dbReference>
<evidence type="ECO:0000313" key="10">
    <source>
        <dbReference type="Proteomes" id="UP000294682"/>
    </source>
</evidence>
<evidence type="ECO:0000256" key="6">
    <source>
        <dbReference type="ARBA" id="ARBA00023136"/>
    </source>
</evidence>
<evidence type="ECO:0000259" key="8">
    <source>
        <dbReference type="PROSITE" id="PS50928"/>
    </source>
</evidence>
<feature type="transmembrane region" description="Helical" evidence="7">
    <location>
        <begin position="119"/>
        <end position="136"/>
    </location>
</feature>
<keyword evidence="6 7" id="KW-0472">Membrane</keyword>
<gene>
    <name evidence="9" type="ORF">EDD78_11261</name>
</gene>
<evidence type="ECO:0000256" key="2">
    <source>
        <dbReference type="ARBA" id="ARBA00022448"/>
    </source>
</evidence>
<dbReference type="AlphaFoldDB" id="A0A9X8Y7F1"/>
<keyword evidence="2 7" id="KW-0813">Transport</keyword>
<dbReference type="InterPro" id="IPR035906">
    <property type="entry name" value="MetI-like_sf"/>
</dbReference>
<dbReference type="RefSeq" id="WP_079697981.1">
    <property type="nucleotide sequence ID" value="NZ_JADNAH010000008.1"/>
</dbReference>
<keyword evidence="10" id="KW-1185">Reference proteome</keyword>
<feature type="transmembrane region" description="Helical" evidence="7">
    <location>
        <begin position="214"/>
        <end position="239"/>
    </location>
</feature>
<dbReference type="PANTHER" id="PTHR30193:SF37">
    <property type="entry name" value="INNER MEMBRANE ABC TRANSPORTER PERMEASE PROTEIN YCJO"/>
    <property type="match status" value="1"/>
</dbReference>
<dbReference type="SUPFAM" id="SSF161098">
    <property type="entry name" value="MetI-like"/>
    <property type="match status" value="1"/>
</dbReference>
<evidence type="ECO:0000256" key="1">
    <source>
        <dbReference type="ARBA" id="ARBA00004651"/>
    </source>
</evidence>
<dbReference type="PANTHER" id="PTHR30193">
    <property type="entry name" value="ABC TRANSPORTER PERMEASE PROTEIN"/>
    <property type="match status" value="1"/>
</dbReference>
<protein>
    <submittedName>
        <fullName evidence="9">Multiple sugar transport system permease protein/raffinose/stachyose/melibiose transport system permease protein</fullName>
    </submittedName>
</protein>
<dbReference type="Gene3D" id="1.10.3720.10">
    <property type="entry name" value="MetI-like"/>
    <property type="match status" value="1"/>
</dbReference>
<feature type="transmembrane region" description="Helical" evidence="7">
    <location>
        <begin position="21"/>
        <end position="50"/>
    </location>
</feature>